<dbReference type="CTD" id="80063"/>
<evidence type="ECO:0000256" key="4">
    <source>
        <dbReference type="ARBA" id="ARBA00023015"/>
    </source>
</evidence>
<keyword evidence="3" id="KW-0678">Repressor</keyword>
<dbReference type="InterPro" id="IPR056565">
    <property type="entry name" value="Fn3_ATF7IP"/>
</dbReference>
<dbReference type="OMA" id="CHENPSN"/>
<feature type="compositionally biased region" description="Pro residues" evidence="8">
    <location>
        <begin position="551"/>
        <end position="561"/>
    </location>
</feature>
<evidence type="ECO:0000256" key="3">
    <source>
        <dbReference type="ARBA" id="ARBA00022491"/>
    </source>
</evidence>
<evidence type="ECO:0000313" key="11">
    <source>
        <dbReference type="Proteomes" id="UP000472268"/>
    </source>
</evidence>
<feature type="compositionally biased region" description="Polar residues" evidence="8">
    <location>
        <begin position="420"/>
        <end position="429"/>
    </location>
</feature>
<dbReference type="GO" id="GO:0006355">
    <property type="term" value="P:regulation of DNA-templated transcription"/>
    <property type="evidence" value="ECO:0007669"/>
    <property type="project" value="TreeGrafter"/>
</dbReference>
<feature type="compositionally biased region" description="Basic and acidic residues" evidence="8">
    <location>
        <begin position="402"/>
        <end position="419"/>
    </location>
</feature>
<feature type="compositionally biased region" description="Polar residues" evidence="8">
    <location>
        <begin position="466"/>
        <end position="487"/>
    </location>
</feature>
<reference evidence="10 11" key="1">
    <citation type="submission" date="2019-05" db="EMBL/GenBank/DDBJ databases">
        <title>A Chromosome-scale Meerkat (S. suricatta) Genome Assembly.</title>
        <authorList>
            <person name="Dudchenko O."/>
            <person name="Lieberman Aiden E."/>
            <person name="Tung J."/>
            <person name="Barreiro L.B."/>
            <person name="Clutton-Brock T.H."/>
        </authorList>
    </citation>
    <scope>NUCLEOTIDE SEQUENCE [LARGE SCALE GENOMIC DNA]</scope>
</reference>
<name>A0A673VCW3_SURSU</name>
<evidence type="ECO:0000256" key="2">
    <source>
        <dbReference type="ARBA" id="ARBA00010344"/>
    </source>
</evidence>
<feature type="region of interest" description="Disordered" evidence="8">
    <location>
        <begin position="464"/>
        <end position="492"/>
    </location>
</feature>
<dbReference type="InterPro" id="IPR026085">
    <property type="entry name" value="ATF7-int"/>
</dbReference>
<keyword evidence="11" id="KW-1185">Reference proteome</keyword>
<feature type="domain" description="Fibronectin type-III" evidence="9">
    <location>
        <begin position="574"/>
        <end position="679"/>
    </location>
</feature>
<feature type="region of interest" description="Disordered" evidence="8">
    <location>
        <begin position="394"/>
        <end position="434"/>
    </location>
</feature>
<keyword evidence="6" id="KW-0804">Transcription</keyword>
<dbReference type="GO" id="GO:0005634">
    <property type="term" value="C:nucleus"/>
    <property type="evidence" value="ECO:0007669"/>
    <property type="project" value="UniProtKB-SubCell"/>
</dbReference>
<evidence type="ECO:0000256" key="5">
    <source>
        <dbReference type="ARBA" id="ARBA00023159"/>
    </source>
</evidence>
<dbReference type="Pfam" id="PF16794">
    <property type="entry name" value="fn3_4"/>
    <property type="match status" value="1"/>
</dbReference>
<keyword evidence="4" id="KW-0805">Transcription regulation</keyword>
<dbReference type="RefSeq" id="XP_029803068.1">
    <property type="nucleotide sequence ID" value="XM_029947208.1"/>
</dbReference>
<organism evidence="10 11">
    <name type="scientific">Suricata suricatta</name>
    <name type="common">Meerkat</name>
    <dbReference type="NCBI Taxonomy" id="37032"/>
    <lineage>
        <taxon>Eukaryota</taxon>
        <taxon>Metazoa</taxon>
        <taxon>Chordata</taxon>
        <taxon>Craniata</taxon>
        <taxon>Vertebrata</taxon>
        <taxon>Euteleostomi</taxon>
        <taxon>Mammalia</taxon>
        <taxon>Eutheria</taxon>
        <taxon>Laurasiatheria</taxon>
        <taxon>Carnivora</taxon>
        <taxon>Feliformia</taxon>
        <taxon>Herpestidae</taxon>
        <taxon>Suricata</taxon>
    </lineage>
</organism>
<dbReference type="InterPro" id="IPR031870">
    <property type="entry name" value="ATF7IP_BD"/>
</dbReference>
<comment type="subcellular location">
    <subcellularLocation>
        <location evidence="1">Nucleus</location>
    </subcellularLocation>
</comment>
<evidence type="ECO:0000313" key="10">
    <source>
        <dbReference type="Ensembl" id="ENSSSUP00005031265.1"/>
    </source>
</evidence>
<evidence type="ECO:0000256" key="6">
    <source>
        <dbReference type="ARBA" id="ARBA00023163"/>
    </source>
</evidence>
<comment type="similarity">
    <text evidence="2">Belongs to the MCAF family.</text>
</comment>
<evidence type="ECO:0000256" key="8">
    <source>
        <dbReference type="SAM" id="MobiDB-lite"/>
    </source>
</evidence>
<accession>A0A673VCW3</accession>
<dbReference type="Ensembl" id="ENSSSUT00005035664.1">
    <property type="protein sequence ID" value="ENSSSUP00005031265.1"/>
    <property type="gene ID" value="ENSSSUG00005020069.1"/>
</dbReference>
<feature type="region of interest" description="Disordered" evidence="8">
    <location>
        <begin position="508"/>
        <end position="562"/>
    </location>
</feature>
<reference evidence="10" key="3">
    <citation type="submission" date="2025-09" db="UniProtKB">
        <authorList>
            <consortium name="Ensembl"/>
        </authorList>
    </citation>
    <scope>IDENTIFICATION</scope>
</reference>
<evidence type="ECO:0000256" key="7">
    <source>
        <dbReference type="ARBA" id="ARBA00023242"/>
    </source>
</evidence>
<dbReference type="Proteomes" id="UP000472268">
    <property type="component" value="Chromosome 8"/>
</dbReference>
<gene>
    <name evidence="10" type="primary">ATF7IP2</name>
</gene>
<feature type="compositionally biased region" description="Polar residues" evidence="8">
    <location>
        <begin position="517"/>
        <end position="532"/>
    </location>
</feature>
<dbReference type="InterPro" id="IPR003961">
    <property type="entry name" value="FN3_dom"/>
</dbReference>
<evidence type="ECO:0000259" key="9">
    <source>
        <dbReference type="PROSITE" id="PS50853"/>
    </source>
</evidence>
<reference evidence="10" key="2">
    <citation type="submission" date="2025-08" db="UniProtKB">
        <authorList>
            <consortium name="Ensembl"/>
        </authorList>
    </citation>
    <scope>IDENTIFICATION</scope>
</reference>
<evidence type="ECO:0000256" key="1">
    <source>
        <dbReference type="ARBA" id="ARBA00004123"/>
    </source>
</evidence>
<dbReference type="GeneID" id="115298431"/>
<dbReference type="GO" id="GO:0003712">
    <property type="term" value="F:transcription coregulator activity"/>
    <property type="evidence" value="ECO:0007669"/>
    <property type="project" value="TreeGrafter"/>
</dbReference>
<keyword evidence="5" id="KW-0010">Activator</keyword>
<dbReference type="PROSITE" id="PS50853">
    <property type="entry name" value="FN3"/>
    <property type="match status" value="1"/>
</dbReference>
<protein>
    <submittedName>
        <fullName evidence="10">Activating transcription factor 7 interacting protein 2</fullName>
    </submittedName>
</protein>
<sequence length="681" mass="75854">MASPDRSKRKILKAKKTMPASCRKQAEILNKSKNVEALQTATRNNNMSSGNQNSNTSIISSKYEQSENAASLLDSNKNSVCSLKSNVLSQNVTKPLETVDSETRSEYVEDQVVCPSQKPSKTIESSRKLLTQETKDSQNTSKNHFECQTDVTRSCFEQREEDCNLKSSLLSGMVQLSKSTVNNTLEDKIINKIGSHLATDSNSELCDKRQGDILSSDISFVLFDKIPELMNSVISNSCPADILKGENSSRSCHSSISDCENVDSIWLSALDVHRNNCHNLKKRMFSENQGNVKRMKTSEQINENICVALERQTAFLEQVKLLIRQEIYSINYKLFDNKLKELTERIGETQCRNKHEAVAHELFVKISKLQRRIRVVLQSQKNCLEPNVLTSNTAHKVTSSETKLDKNPESISSPKERKTSVSSEPSGPSENAREKINLSTEHNAVSGSNNDDVMLISLESPILTAPITSNPTGTGKTKSESSNGSSDAETEVKAVEKKFDSVIDLTEEAPSKRSTERSASTFISPTKVVSTSKETRPVAQNAAQAPEPCEHLPPLPEPPAMLPELAEKTRDTLPPQKPELRVKRVLRPRGIALTWNITKINPKCAPVESYHLFLCHENPTHKLVWKKIGEIKALPLPMACTLSQFLASNKYYFTVQSKDIFGRYGPFCDIKCIPGFSEDLT</sequence>
<dbReference type="AlphaFoldDB" id="A0A673VCW3"/>
<dbReference type="GO" id="GO:0005667">
    <property type="term" value="C:transcription regulator complex"/>
    <property type="evidence" value="ECO:0007669"/>
    <property type="project" value="TreeGrafter"/>
</dbReference>
<dbReference type="PANTHER" id="PTHR23210">
    <property type="entry name" value="ACTIVATING TRANSCRIPTION FACTOR 7 INTERACTING PROTEIN"/>
    <property type="match status" value="1"/>
</dbReference>
<feature type="compositionally biased region" description="Basic residues" evidence="8">
    <location>
        <begin position="7"/>
        <end position="16"/>
    </location>
</feature>
<feature type="region of interest" description="Disordered" evidence="8">
    <location>
        <begin position="1"/>
        <end position="27"/>
    </location>
</feature>
<proteinExistence type="inferred from homology"/>
<dbReference type="PANTHER" id="PTHR23210:SF23">
    <property type="entry name" value="ACTIVATING TRANSCRIPTION FACTOR 7-INTERACTING PROTEIN 2"/>
    <property type="match status" value="1"/>
</dbReference>
<keyword evidence="7" id="KW-0539">Nucleus</keyword>
<dbReference type="Pfam" id="PF16788">
    <property type="entry name" value="ATF7IP_BD"/>
    <property type="match status" value="1"/>
</dbReference>